<dbReference type="EMBL" id="BTSY01000001">
    <property type="protein sequence ID" value="GMT10347.1"/>
    <property type="molecule type" value="Genomic_DNA"/>
</dbReference>
<dbReference type="InterPro" id="IPR013854">
    <property type="entry name" value="TF_AP2_C"/>
</dbReference>
<dbReference type="Pfam" id="PF03299">
    <property type="entry name" value="TF_AP-2"/>
    <property type="match status" value="1"/>
</dbReference>
<feature type="non-terminal residue" evidence="2">
    <location>
        <position position="1"/>
    </location>
</feature>
<accession>A0AAV5UVQ8</accession>
<protein>
    <recommendedName>
        <fullName evidence="1">Transcription factor AP-2 C-terminal domain-containing protein</fullName>
    </recommendedName>
</protein>
<evidence type="ECO:0000313" key="2">
    <source>
        <dbReference type="EMBL" id="GMT10347.1"/>
    </source>
</evidence>
<dbReference type="AlphaFoldDB" id="A0AAV5UVQ8"/>
<dbReference type="Proteomes" id="UP001432322">
    <property type="component" value="Unassembled WGS sequence"/>
</dbReference>
<comment type="caution">
    <text evidence="2">The sequence shown here is derived from an EMBL/GenBank/DDBJ whole genome shotgun (WGS) entry which is preliminary data.</text>
</comment>
<feature type="non-terminal residue" evidence="2">
    <location>
        <position position="123"/>
    </location>
</feature>
<organism evidence="2 3">
    <name type="scientific">Pristionchus fissidentatus</name>
    <dbReference type="NCBI Taxonomy" id="1538716"/>
    <lineage>
        <taxon>Eukaryota</taxon>
        <taxon>Metazoa</taxon>
        <taxon>Ecdysozoa</taxon>
        <taxon>Nematoda</taxon>
        <taxon>Chromadorea</taxon>
        <taxon>Rhabditida</taxon>
        <taxon>Rhabditina</taxon>
        <taxon>Diplogasteromorpha</taxon>
        <taxon>Diplogasteroidea</taxon>
        <taxon>Neodiplogasteridae</taxon>
        <taxon>Pristionchus</taxon>
    </lineage>
</organism>
<evidence type="ECO:0000259" key="1">
    <source>
        <dbReference type="Pfam" id="PF03299"/>
    </source>
</evidence>
<reference evidence="2" key="1">
    <citation type="submission" date="2023-10" db="EMBL/GenBank/DDBJ databases">
        <title>Genome assembly of Pristionchus species.</title>
        <authorList>
            <person name="Yoshida K."/>
            <person name="Sommer R.J."/>
        </authorList>
    </citation>
    <scope>NUCLEOTIDE SEQUENCE</scope>
    <source>
        <strain evidence="2">RS5133</strain>
    </source>
</reference>
<sequence>LDDNVKFCSATSNIFIQGAGKKDVEVSIGEIRRRFGAPEYQSSSVVRKLTRFPKTKIHEFERNLVKSGFNIKVNEDMGQATTTTSFLLEADALQLGKDLTKLTSSELSLSVLAAIVADSDGDR</sequence>
<name>A0AAV5UVQ8_9BILA</name>
<gene>
    <name evidence="2" type="ORF">PFISCL1PPCAC_1644</name>
</gene>
<proteinExistence type="predicted"/>
<evidence type="ECO:0000313" key="3">
    <source>
        <dbReference type="Proteomes" id="UP001432322"/>
    </source>
</evidence>
<feature type="domain" description="Transcription factor AP-2 C-terminal" evidence="1">
    <location>
        <begin position="22"/>
        <end position="117"/>
    </location>
</feature>
<keyword evidence="3" id="KW-1185">Reference proteome</keyword>